<gene>
    <name evidence="1" type="ORF">C1SCF055_LOCUS44587</name>
</gene>
<dbReference type="EMBL" id="CAMXCT010006793">
    <property type="protein sequence ID" value="CAI4020145.1"/>
    <property type="molecule type" value="Genomic_DNA"/>
</dbReference>
<protein>
    <submittedName>
        <fullName evidence="1">Uncharacterized protein</fullName>
    </submittedName>
</protein>
<evidence type="ECO:0000313" key="3">
    <source>
        <dbReference type="Proteomes" id="UP001152797"/>
    </source>
</evidence>
<dbReference type="EMBL" id="CAMXCT020006793">
    <property type="protein sequence ID" value="CAL1173520.1"/>
    <property type="molecule type" value="Genomic_DNA"/>
</dbReference>
<evidence type="ECO:0000313" key="2">
    <source>
        <dbReference type="EMBL" id="CAL4807457.1"/>
    </source>
</evidence>
<dbReference type="EMBL" id="CAMXCT030006793">
    <property type="protein sequence ID" value="CAL4807457.1"/>
    <property type="molecule type" value="Genomic_DNA"/>
</dbReference>
<name>A0A9P1GSD8_9DINO</name>
<comment type="caution">
    <text evidence="1">The sequence shown here is derived from an EMBL/GenBank/DDBJ whole genome shotgun (WGS) entry which is preliminary data.</text>
</comment>
<dbReference type="AlphaFoldDB" id="A0A9P1GSD8"/>
<keyword evidence="3" id="KW-1185">Reference proteome</keyword>
<proteinExistence type="predicted"/>
<organism evidence="1">
    <name type="scientific">Cladocopium goreaui</name>
    <dbReference type="NCBI Taxonomy" id="2562237"/>
    <lineage>
        <taxon>Eukaryota</taxon>
        <taxon>Sar</taxon>
        <taxon>Alveolata</taxon>
        <taxon>Dinophyceae</taxon>
        <taxon>Suessiales</taxon>
        <taxon>Symbiodiniaceae</taxon>
        <taxon>Cladocopium</taxon>
    </lineage>
</organism>
<dbReference type="Proteomes" id="UP001152797">
    <property type="component" value="Unassembled WGS sequence"/>
</dbReference>
<evidence type="ECO:0000313" key="1">
    <source>
        <dbReference type="EMBL" id="CAI4020145.1"/>
    </source>
</evidence>
<reference evidence="2 3" key="2">
    <citation type="submission" date="2024-05" db="EMBL/GenBank/DDBJ databases">
        <authorList>
            <person name="Chen Y."/>
            <person name="Shah S."/>
            <person name="Dougan E. K."/>
            <person name="Thang M."/>
            <person name="Chan C."/>
        </authorList>
    </citation>
    <scope>NUCLEOTIDE SEQUENCE [LARGE SCALE GENOMIC DNA]</scope>
</reference>
<accession>A0A9P1GSD8</accession>
<sequence>MQKTKAISVGAQSISITGQPWGLAPEISHQNSWQLVDAGSCGCVNSEDHGFNNFNRRAPNFGGFFGPSSDAGCTLERGYEYSLVVYVESSGNTGTLSSPVSVMVPSSNSFYTDPAATNPSTAGVDITFATHQAGNAWGVVASVADASTVSASTIKAGTGGDGHNVRDDELHRMQFGVKTQWKQTLDET</sequence>
<reference evidence="1" key="1">
    <citation type="submission" date="2022-10" db="EMBL/GenBank/DDBJ databases">
        <authorList>
            <person name="Chen Y."/>
            <person name="Dougan E. K."/>
            <person name="Chan C."/>
            <person name="Rhodes N."/>
            <person name="Thang M."/>
        </authorList>
    </citation>
    <scope>NUCLEOTIDE SEQUENCE</scope>
</reference>